<feature type="compositionally biased region" description="Polar residues" evidence="1">
    <location>
        <begin position="91"/>
        <end position="115"/>
    </location>
</feature>
<proteinExistence type="predicted"/>
<dbReference type="EMBL" id="MSFK01000004">
    <property type="protein sequence ID" value="PWY94404.1"/>
    <property type="molecule type" value="Genomic_DNA"/>
</dbReference>
<protein>
    <submittedName>
        <fullName evidence="2">Uncharacterized protein</fullName>
    </submittedName>
</protein>
<feature type="compositionally biased region" description="Basic residues" evidence="1">
    <location>
        <begin position="152"/>
        <end position="166"/>
    </location>
</feature>
<accession>A0A317X715</accession>
<evidence type="ECO:0000256" key="1">
    <source>
        <dbReference type="SAM" id="MobiDB-lite"/>
    </source>
</evidence>
<organism evidence="2 3">
    <name type="scientific">Aspergillus sclerotioniger CBS 115572</name>
    <dbReference type="NCBI Taxonomy" id="1450535"/>
    <lineage>
        <taxon>Eukaryota</taxon>
        <taxon>Fungi</taxon>
        <taxon>Dikarya</taxon>
        <taxon>Ascomycota</taxon>
        <taxon>Pezizomycotina</taxon>
        <taxon>Eurotiomycetes</taxon>
        <taxon>Eurotiomycetidae</taxon>
        <taxon>Eurotiales</taxon>
        <taxon>Aspergillaceae</taxon>
        <taxon>Aspergillus</taxon>
        <taxon>Aspergillus subgen. Circumdati</taxon>
    </lineage>
</organism>
<dbReference type="Proteomes" id="UP000246702">
    <property type="component" value="Unassembled WGS sequence"/>
</dbReference>
<feature type="region of interest" description="Disordered" evidence="1">
    <location>
        <begin position="88"/>
        <end position="166"/>
    </location>
</feature>
<dbReference type="AlphaFoldDB" id="A0A317X715"/>
<evidence type="ECO:0000313" key="2">
    <source>
        <dbReference type="EMBL" id="PWY94404.1"/>
    </source>
</evidence>
<sequence>MRCPTQDFPVKPTDMIEIGATLYLVQGDYGSWMRHLPNIMVLVEGAGTINMIKASAQLLSRLLLSLFTPLTPVKPFMALISNQPRFYMGKSRQSPDPSPVQSHLNAANEPLQSEIDNAGLSVGGKTKAVRASDRDWSMGSPESMSARELSPHVRRLASGRCSRKRP</sequence>
<keyword evidence="3" id="KW-1185">Reference proteome</keyword>
<dbReference type="RefSeq" id="XP_025471165.1">
    <property type="nucleotide sequence ID" value="XM_025606576.1"/>
</dbReference>
<gene>
    <name evidence="2" type="ORF">BO94DRAFT_273114</name>
</gene>
<evidence type="ECO:0000313" key="3">
    <source>
        <dbReference type="Proteomes" id="UP000246702"/>
    </source>
</evidence>
<reference evidence="2 3" key="1">
    <citation type="submission" date="2016-12" db="EMBL/GenBank/DDBJ databases">
        <title>The genomes of Aspergillus section Nigri reveals drivers in fungal speciation.</title>
        <authorList>
            <consortium name="DOE Joint Genome Institute"/>
            <person name="Vesth T.C."/>
            <person name="Nybo J."/>
            <person name="Theobald S."/>
            <person name="Brandl J."/>
            <person name="Frisvad J.C."/>
            <person name="Nielsen K.F."/>
            <person name="Lyhne E.K."/>
            <person name="Kogle M.E."/>
            <person name="Kuo A."/>
            <person name="Riley R."/>
            <person name="Clum A."/>
            <person name="Nolan M."/>
            <person name="Lipzen A."/>
            <person name="Salamov A."/>
            <person name="Henrissat B."/>
            <person name="Wiebenga A."/>
            <person name="De Vries R.P."/>
            <person name="Grigoriev I.V."/>
            <person name="Mortensen U.H."/>
            <person name="Andersen M.R."/>
            <person name="Baker S.E."/>
        </authorList>
    </citation>
    <scope>NUCLEOTIDE SEQUENCE [LARGE SCALE GENOMIC DNA]</scope>
    <source>
        <strain evidence="2 3">CBS 115572</strain>
    </source>
</reference>
<comment type="caution">
    <text evidence="2">The sequence shown here is derived from an EMBL/GenBank/DDBJ whole genome shotgun (WGS) entry which is preliminary data.</text>
</comment>
<dbReference type="GeneID" id="37108719"/>
<name>A0A317X715_9EURO</name>